<feature type="transmembrane region" description="Helical" evidence="1">
    <location>
        <begin position="430"/>
        <end position="450"/>
    </location>
</feature>
<protein>
    <submittedName>
        <fullName evidence="2">Uncharacterized protein</fullName>
    </submittedName>
</protein>
<feature type="transmembrane region" description="Helical" evidence="1">
    <location>
        <begin position="76"/>
        <end position="96"/>
    </location>
</feature>
<feature type="transmembrane region" description="Helical" evidence="1">
    <location>
        <begin position="197"/>
        <end position="217"/>
    </location>
</feature>
<feature type="transmembrane region" description="Helical" evidence="1">
    <location>
        <begin position="38"/>
        <end position="64"/>
    </location>
</feature>
<feature type="transmembrane region" description="Helical" evidence="1">
    <location>
        <begin position="133"/>
        <end position="156"/>
    </location>
</feature>
<feature type="transmembrane region" description="Helical" evidence="1">
    <location>
        <begin position="329"/>
        <end position="346"/>
    </location>
</feature>
<dbReference type="RefSeq" id="WP_172512107.1">
    <property type="nucleotide sequence ID" value="NZ_CP032549.1"/>
</dbReference>
<evidence type="ECO:0000313" key="2">
    <source>
        <dbReference type="EMBL" id="QIV87456.1"/>
    </source>
</evidence>
<proteinExistence type="predicted"/>
<dbReference type="InterPro" id="IPR046264">
    <property type="entry name" value="DUF6297"/>
</dbReference>
<feature type="transmembrane region" description="Helical" evidence="1">
    <location>
        <begin position="358"/>
        <end position="380"/>
    </location>
</feature>
<keyword evidence="1" id="KW-1133">Transmembrane helix</keyword>
<gene>
    <name evidence="2" type="ORF">D3791_10180</name>
</gene>
<feature type="transmembrane region" description="Helical" evidence="1">
    <location>
        <begin position="162"/>
        <end position="185"/>
    </location>
</feature>
<feature type="transmembrane region" description="Helical" evidence="1">
    <location>
        <begin position="401"/>
        <end position="424"/>
    </location>
</feature>
<dbReference type="Proteomes" id="UP000502331">
    <property type="component" value="Chromosome"/>
</dbReference>
<sequence length="533" mass="57100">MSDSDVSARASDFDPQQLILRAKRRRNFSERFDSFSDAYVWVLAAIVALAYLFSAIFGLIFALLGQGIAHRQMPTAVWTLQELSPVLLALGAIYLLRLLLNLGPVAVNAAQADWWLPLPLSSAALRGSALRNALLTGICASAFIGVLWLIVLYGLAGAFDPLLAGCALVCFALAGIVLASAGVVIQSFGQQRRAQRWIGRGIAAIVAVLVVFWALLTAKNQWAHNAVETMAGSVLELPAWICAAAILLALGVVSVWWAVQRNRHIGSRSLRSSGESQQRVLGALMQADGRAGTAPSTAAIGRRRRWGRRITANLPVAWRILVLRWIRGGYWQAAGGYLLLVMALAATVEQVANPLSAVVFYLGLGVLLTINVSRVIAPLLTQRQLTQHLGQPAAKLKRSAALFAVIYSAVALGLLTGGLGLLGVAHLGGFWWWSAAVVVGSLGVAAASLGHAQRKERDWESLLGAATSDTTIALVLFSELATLVRAVASLAPLFALVLSPQTGIAWPLWMISLLFALPVLRLLVGEFPRSMRR</sequence>
<reference evidence="2 3" key="1">
    <citation type="submission" date="2018-09" db="EMBL/GenBank/DDBJ databases">
        <title>Glutamicibacter mishrai S5-52T (LMG 29155T = KCTC 39846T).</title>
        <authorList>
            <person name="Das S.K."/>
        </authorList>
    </citation>
    <scope>NUCLEOTIDE SEQUENCE [LARGE SCALE GENOMIC DNA]</scope>
    <source>
        <strain evidence="2 3">S5-52</strain>
    </source>
</reference>
<feature type="transmembrane region" description="Helical" evidence="1">
    <location>
        <begin position="504"/>
        <end position="524"/>
    </location>
</feature>
<accession>A0A6H0SJZ7</accession>
<keyword evidence="1" id="KW-0812">Transmembrane</keyword>
<evidence type="ECO:0000256" key="1">
    <source>
        <dbReference type="SAM" id="Phobius"/>
    </source>
</evidence>
<dbReference type="EMBL" id="CP032549">
    <property type="protein sequence ID" value="QIV87456.1"/>
    <property type="molecule type" value="Genomic_DNA"/>
</dbReference>
<organism evidence="2 3">
    <name type="scientific">Glutamicibacter mishrai</name>
    <dbReference type="NCBI Taxonomy" id="1775880"/>
    <lineage>
        <taxon>Bacteria</taxon>
        <taxon>Bacillati</taxon>
        <taxon>Actinomycetota</taxon>
        <taxon>Actinomycetes</taxon>
        <taxon>Micrococcales</taxon>
        <taxon>Micrococcaceae</taxon>
        <taxon>Glutamicibacter</taxon>
    </lineage>
</organism>
<dbReference type="AlphaFoldDB" id="A0A6H0SJZ7"/>
<keyword evidence="1" id="KW-0472">Membrane</keyword>
<feature type="transmembrane region" description="Helical" evidence="1">
    <location>
        <begin position="471"/>
        <end position="498"/>
    </location>
</feature>
<name>A0A6H0SJZ7_9MICC</name>
<dbReference type="Pfam" id="PF19814">
    <property type="entry name" value="DUF6297"/>
    <property type="match status" value="1"/>
</dbReference>
<evidence type="ECO:0000313" key="3">
    <source>
        <dbReference type="Proteomes" id="UP000502331"/>
    </source>
</evidence>
<keyword evidence="3" id="KW-1185">Reference proteome</keyword>
<feature type="transmembrane region" description="Helical" evidence="1">
    <location>
        <begin position="237"/>
        <end position="259"/>
    </location>
</feature>